<evidence type="ECO:0000313" key="1">
    <source>
        <dbReference type="EMBL" id="OWM74712.1"/>
    </source>
</evidence>
<name>A0A218WRW8_PUNGR</name>
<dbReference type="AlphaFoldDB" id="A0A218WRW8"/>
<organism evidence="1 2">
    <name type="scientific">Punica granatum</name>
    <name type="common">Pomegranate</name>
    <dbReference type="NCBI Taxonomy" id="22663"/>
    <lineage>
        <taxon>Eukaryota</taxon>
        <taxon>Viridiplantae</taxon>
        <taxon>Streptophyta</taxon>
        <taxon>Embryophyta</taxon>
        <taxon>Tracheophyta</taxon>
        <taxon>Spermatophyta</taxon>
        <taxon>Magnoliopsida</taxon>
        <taxon>eudicotyledons</taxon>
        <taxon>Gunneridae</taxon>
        <taxon>Pentapetalae</taxon>
        <taxon>rosids</taxon>
        <taxon>malvids</taxon>
        <taxon>Myrtales</taxon>
        <taxon>Lythraceae</taxon>
        <taxon>Punica</taxon>
    </lineage>
</organism>
<gene>
    <name evidence="1" type="ORF">CDL15_Pgr008290</name>
</gene>
<proteinExistence type="predicted"/>
<accession>A0A218WRW8</accession>
<comment type="caution">
    <text evidence="1">The sequence shown here is derived from an EMBL/GenBank/DDBJ whole genome shotgun (WGS) entry which is preliminary data.</text>
</comment>
<protein>
    <submittedName>
        <fullName evidence="1">Uncharacterized protein</fullName>
    </submittedName>
</protein>
<reference evidence="2" key="1">
    <citation type="journal article" date="2017" name="Plant J.">
        <title>The pomegranate (Punica granatum L.) genome and the genomics of punicalagin biosynthesis.</title>
        <authorList>
            <person name="Qin G."/>
            <person name="Xu C."/>
            <person name="Ming R."/>
            <person name="Tang H."/>
            <person name="Guyot R."/>
            <person name="Kramer E.M."/>
            <person name="Hu Y."/>
            <person name="Yi X."/>
            <person name="Qi Y."/>
            <person name="Xu X."/>
            <person name="Gao Z."/>
            <person name="Pan H."/>
            <person name="Jian J."/>
            <person name="Tian Y."/>
            <person name="Yue Z."/>
            <person name="Xu Y."/>
        </authorList>
    </citation>
    <scope>NUCLEOTIDE SEQUENCE [LARGE SCALE GENOMIC DNA]</scope>
    <source>
        <strain evidence="2">cv. Dabenzi</strain>
    </source>
</reference>
<dbReference type="EMBL" id="MTKT01003649">
    <property type="protein sequence ID" value="OWM74712.1"/>
    <property type="molecule type" value="Genomic_DNA"/>
</dbReference>
<sequence>MSKTQDKVLALNVYNDKIKQLHEPDALLRPDRIHSNASTLGTIANSKDSVKCQIWCIYSSFAQFCIGCNGRIHFA</sequence>
<dbReference type="Proteomes" id="UP000197138">
    <property type="component" value="Unassembled WGS sequence"/>
</dbReference>
<evidence type="ECO:0000313" key="2">
    <source>
        <dbReference type="Proteomes" id="UP000197138"/>
    </source>
</evidence>